<dbReference type="Pfam" id="PF18962">
    <property type="entry name" value="Por_Secre_tail"/>
    <property type="match status" value="1"/>
</dbReference>
<organism evidence="6 7">
    <name type="scientific">Flavobacterium chungangense</name>
    <dbReference type="NCBI Taxonomy" id="554283"/>
    <lineage>
        <taxon>Bacteria</taxon>
        <taxon>Pseudomonadati</taxon>
        <taxon>Bacteroidota</taxon>
        <taxon>Flavobacteriia</taxon>
        <taxon>Flavobacteriales</taxon>
        <taxon>Flavobacteriaceae</taxon>
        <taxon>Flavobacterium</taxon>
    </lineage>
</organism>
<name>A0A6V6YLY5_9FLAO</name>
<dbReference type="InterPro" id="IPR052574">
    <property type="entry name" value="CDIRP"/>
</dbReference>
<evidence type="ECO:0000256" key="3">
    <source>
        <dbReference type="ARBA" id="ARBA00022737"/>
    </source>
</evidence>
<dbReference type="RefSeq" id="WP_180903963.1">
    <property type="nucleotide sequence ID" value="NZ_CAIJDO010000036.1"/>
</dbReference>
<keyword evidence="7" id="KW-1185">Reference proteome</keyword>
<gene>
    <name evidence="6" type="ORF">FLACHUCJ7_00015</name>
</gene>
<dbReference type="Gene3D" id="3.80.10.10">
    <property type="entry name" value="Ribonuclease Inhibitor"/>
    <property type="match status" value="1"/>
</dbReference>
<dbReference type="Proteomes" id="UP000556700">
    <property type="component" value="Unassembled WGS sequence"/>
</dbReference>
<evidence type="ECO:0000313" key="7">
    <source>
        <dbReference type="Proteomes" id="UP000556700"/>
    </source>
</evidence>
<accession>A0A6V6YLY5</accession>
<evidence type="ECO:0000256" key="2">
    <source>
        <dbReference type="ARBA" id="ARBA00022729"/>
    </source>
</evidence>
<comment type="caution">
    <text evidence="6">The sequence shown here is derived from an EMBL/GenBank/DDBJ whole genome shotgun (WGS) entry which is preliminary data.</text>
</comment>
<dbReference type="EMBL" id="CAIJDO010000036">
    <property type="protein sequence ID" value="CAD0000396.1"/>
    <property type="molecule type" value="Genomic_DNA"/>
</dbReference>
<evidence type="ECO:0000256" key="4">
    <source>
        <dbReference type="SAM" id="SignalP"/>
    </source>
</evidence>
<proteinExistence type="predicted"/>
<evidence type="ECO:0000313" key="6">
    <source>
        <dbReference type="EMBL" id="CAD0000396.1"/>
    </source>
</evidence>
<dbReference type="GO" id="GO:0035591">
    <property type="term" value="F:signaling adaptor activity"/>
    <property type="evidence" value="ECO:0007669"/>
    <property type="project" value="TreeGrafter"/>
</dbReference>
<sequence length="412" mass="45186">MKLSVLFFLSSLLGFAQYTAIPDINFENKLIALGIDLGVADGQVLTTKINTITALDVSSSSITNLAGIEGFVSLKTLYCYNNKLTTLDVSKNTALLDFSCDTNQLTTLDVSKNTALTILSCNENKLTSLNIATNTKLNKFYCFSNQLTTLDVSKNIDLNLLSCSQNKLTSLNITTNTKLNKLHCFSNQLTTLDVSKNTALTVLDCYINKLTALDVTKNTSLITFNCEGNELTALDLSKNTSLENFYCPNNKLSNLNVSKNTALIALYCNSNLLSSLNIKNGNNTILTYFDATKNSNLSCIQVDDAAYSNTNWSTQKDATATYNTACSNLGVPETVFEKMSLYPNPTQGELHIDHIVLEKATLYDASGKLLKTTKFTSATQSNTLNMEAFSKGMYYLFLESEGTHTVKKIVVE</sequence>
<keyword evidence="3" id="KW-0677">Repeat</keyword>
<dbReference type="PANTHER" id="PTHR47566">
    <property type="match status" value="1"/>
</dbReference>
<protein>
    <recommendedName>
        <fullName evidence="5">Secretion system C-terminal sorting domain-containing protein</fullName>
    </recommendedName>
</protein>
<dbReference type="InterPro" id="IPR032675">
    <property type="entry name" value="LRR_dom_sf"/>
</dbReference>
<dbReference type="SUPFAM" id="SSF52058">
    <property type="entry name" value="L domain-like"/>
    <property type="match status" value="1"/>
</dbReference>
<feature type="signal peptide" evidence="4">
    <location>
        <begin position="1"/>
        <end position="16"/>
    </location>
</feature>
<feature type="chain" id="PRO_5027787460" description="Secretion system C-terminal sorting domain-containing protein" evidence="4">
    <location>
        <begin position="17"/>
        <end position="412"/>
    </location>
</feature>
<feature type="domain" description="Secretion system C-terminal sorting" evidence="5">
    <location>
        <begin position="341"/>
        <end position="411"/>
    </location>
</feature>
<evidence type="ECO:0000259" key="5">
    <source>
        <dbReference type="Pfam" id="PF18962"/>
    </source>
</evidence>
<dbReference type="InterPro" id="IPR026444">
    <property type="entry name" value="Secre_tail"/>
</dbReference>
<evidence type="ECO:0000256" key="1">
    <source>
        <dbReference type="ARBA" id="ARBA00022614"/>
    </source>
</evidence>
<keyword evidence="1" id="KW-0433">Leucine-rich repeat</keyword>
<reference evidence="6 7" key="1">
    <citation type="submission" date="2020-06" db="EMBL/GenBank/DDBJ databases">
        <authorList>
            <person name="Criscuolo A."/>
        </authorList>
    </citation>
    <scope>NUCLEOTIDE SEQUENCE [LARGE SCALE GENOMIC DNA]</scope>
    <source>
        <strain evidence="7">CIP 110025</strain>
    </source>
</reference>
<dbReference type="NCBIfam" id="TIGR04183">
    <property type="entry name" value="Por_Secre_tail"/>
    <property type="match status" value="1"/>
</dbReference>
<dbReference type="PANTHER" id="PTHR47566:SF1">
    <property type="entry name" value="PROTEIN NUD1"/>
    <property type="match status" value="1"/>
</dbReference>
<keyword evidence="2 4" id="KW-0732">Signal</keyword>
<dbReference type="AlphaFoldDB" id="A0A6V6YLY5"/>